<evidence type="ECO:0000259" key="11">
    <source>
        <dbReference type="SMART" id="SM01329"/>
    </source>
</evidence>
<protein>
    <recommendedName>
        <fullName evidence="4">D-malate dehydrogenase (decarboxylating)</fullName>
        <ecNumber evidence="4">1.1.1.83</ecNumber>
    </recommendedName>
</protein>
<comment type="catalytic activity">
    <reaction evidence="10">
        <text>(R)-malate + NAD(+) = pyruvate + CO2 + NADH</text>
        <dbReference type="Rhea" id="RHEA:18365"/>
        <dbReference type="ChEBI" id="CHEBI:15361"/>
        <dbReference type="ChEBI" id="CHEBI:15588"/>
        <dbReference type="ChEBI" id="CHEBI:16526"/>
        <dbReference type="ChEBI" id="CHEBI:57540"/>
        <dbReference type="ChEBI" id="CHEBI:57945"/>
        <dbReference type="EC" id="1.1.1.83"/>
    </reaction>
</comment>
<keyword evidence="13" id="KW-1185">Reference proteome</keyword>
<keyword evidence="7" id="KW-0560">Oxidoreductase</keyword>
<evidence type="ECO:0000256" key="4">
    <source>
        <dbReference type="ARBA" id="ARBA00013126"/>
    </source>
</evidence>
<dbReference type="InterPro" id="IPR019818">
    <property type="entry name" value="IsoCit/isopropylmalate_DH_CS"/>
</dbReference>
<evidence type="ECO:0000256" key="9">
    <source>
        <dbReference type="ARBA" id="ARBA00023211"/>
    </source>
</evidence>
<gene>
    <name evidence="12" type="ORF">VFPPC_13817</name>
</gene>
<proteinExistence type="inferred from homology"/>
<dbReference type="OrthoDB" id="10261637at2759"/>
<dbReference type="NCBIfam" id="TIGR02089">
    <property type="entry name" value="TTC"/>
    <property type="match status" value="1"/>
</dbReference>
<dbReference type="InterPro" id="IPR024084">
    <property type="entry name" value="IsoPropMal-DH-like_dom"/>
</dbReference>
<keyword evidence="5" id="KW-0479">Metal-binding</keyword>
<comment type="cofactor">
    <cofactor evidence="1">
        <name>Mn(2+)</name>
        <dbReference type="ChEBI" id="CHEBI:29035"/>
    </cofactor>
</comment>
<feature type="domain" description="Isopropylmalate dehydrogenase-like" evidence="11">
    <location>
        <begin position="7"/>
        <end position="354"/>
    </location>
</feature>
<dbReference type="EMBL" id="LSBJ02000003">
    <property type="protein sequence ID" value="OAQ69245.1"/>
    <property type="molecule type" value="Genomic_DNA"/>
</dbReference>
<dbReference type="SUPFAM" id="SSF53659">
    <property type="entry name" value="Isocitrate/Isopropylmalate dehydrogenase-like"/>
    <property type="match status" value="1"/>
</dbReference>
<evidence type="ECO:0000313" key="13">
    <source>
        <dbReference type="Proteomes" id="UP000078397"/>
    </source>
</evidence>
<comment type="similarity">
    <text evidence="3">Belongs to the isocitrate and isopropylmalate dehydrogenases family.</text>
</comment>
<sequence length="366" mass="40256">MSAKPLRIAIVPGDGIGTEVMPVGVQCLELVAKIFSIPLHFEWFDFASCDYYKKHGDMLPSDWKTTLLRFDAIYFGAVGMPDLVPDNITLWGSLLKFRREFDQYISLRPCRLMPGVRSPLAGRKPGDIDFWIVRENTEGEYSSIGGKIFEGTERETVVQETVMTRTGVDRVLRYAFELAQSRPRRRLTSATKSNGISISMPYWDSRVQEMAAKYPDVALDKYHIDILTAHFVQHPDMFDVVVGSNLFGDILSDLGPACTGTIGIAPSANINPEGKFPSLFEPVHGSAPDIAGRGIANPIGTIWAGQMLLQHFGHDVAADALMQAIERVLARSESHVLTPDLGGKGTTATLGKSILDEISKASQSKL</sequence>
<dbReference type="GeneID" id="28855583"/>
<dbReference type="AlphaFoldDB" id="A0A179FUC1"/>
<comment type="caution">
    <text evidence="12">The sequence shown here is derived from an EMBL/GenBank/DDBJ whole genome shotgun (WGS) entry which is preliminary data.</text>
</comment>
<evidence type="ECO:0000256" key="8">
    <source>
        <dbReference type="ARBA" id="ARBA00023027"/>
    </source>
</evidence>
<dbReference type="GO" id="GO:0046553">
    <property type="term" value="F:D-malate dehydrogenase (decarboxylating) (NAD+) activity"/>
    <property type="evidence" value="ECO:0007669"/>
    <property type="project" value="UniProtKB-EC"/>
</dbReference>
<dbReference type="GO" id="GO:0051287">
    <property type="term" value="F:NAD binding"/>
    <property type="evidence" value="ECO:0007669"/>
    <property type="project" value="InterPro"/>
</dbReference>
<dbReference type="Gene3D" id="3.40.718.10">
    <property type="entry name" value="Isopropylmalate Dehydrogenase"/>
    <property type="match status" value="1"/>
</dbReference>
<evidence type="ECO:0000256" key="3">
    <source>
        <dbReference type="ARBA" id="ARBA00007769"/>
    </source>
</evidence>
<dbReference type="PANTHER" id="PTHR43275">
    <property type="entry name" value="D-MALATE DEHYDROGENASE [DECARBOXYLATING]"/>
    <property type="match status" value="1"/>
</dbReference>
<dbReference type="GO" id="GO:0000287">
    <property type="term" value="F:magnesium ion binding"/>
    <property type="evidence" value="ECO:0007669"/>
    <property type="project" value="InterPro"/>
</dbReference>
<keyword evidence="8" id="KW-0520">NAD</keyword>
<comment type="cofactor">
    <cofactor evidence="2">
        <name>Mg(2+)</name>
        <dbReference type="ChEBI" id="CHEBI:18420"/>
    </cofactor>
</comment>
<dbReference type="STRING" id="1380566.A0A179FUC1"/>
<dbReference type="InterPro" id="IPR050501">
    <property type="entry name" value="ICDH/IPMDH"/>
</dbReference>
<organism evidence="12 13">
    <name type="scientific">Pochonia chlamydosporia 170</name>
    <dbReference type="NCBI Taxonomy" id="1380566"/>
    <lineage>
        <taxon>Eukaryota</taxon>
        <taxon>Fungi</taxon>
        <taxon>Dikarya</taxon>
        <taxon>Ascomycota</taxon>
        <taxon>Pezizomycotina</taxon>
        <taxon>Sordariomycetes</taxon>
        <taxon>Hypocreomycetidae</taxon>
        <taxon>Hypocreales</taxon>
        <taxon>Clavicipitaceae</taxon>
        <taxon>Pochonia</taxon>
    </lineage>
</organism>
<dbReference type="Proteomes" id="UP000078397">
    <property type="component" value="Unassembled WGS sequence"/>
</dbReference>
<dbReference type="SMART" id="SM01329">
    <property type="entry name" value="Iso_dh"/>
    <property type="match status" value="1"/>
</dbReference>
<keyword evidence="9" id="KW-0464">Manganese</keyword>
<name>A0A179FUC1_METCM</name>
<evidence type="ECO:0000256" key="6">
    <source>
        <dbReference type="ARBA" id="ARBA00022842"/>
    </source>
</evidence>
<evidence type="ECO:0000313" key="12">
    <source>
        <dbReference type="EMBL" id="OAQ69245.1"/>
    </source>
</evidence>
<evidence type="ECO:0000256" key="1">
    <source>
        <dbReference type="ARBA" id="ARBA00001936"/>
    </source>
</evidence>
<dbReference type="KEGG" id="pchm:VFPPC_13817"/>
<dbReference type="PROSITE" id="PS00470">
    <property type="entry name" value="IDH_IMDH"/>
    <property type="match status" value="1"/>
</dbReference>
<evidence type="ECO:0000256" key="7">
    <source>
        <dbReference type="ARBA" id="ARBA00023002"/>
    </source>
</evidence>
<dbReference type="PANTHER" id="PTHR43275:SF1">
    <property type="entry name" value="D-MALATE DEHYDROGENASE [DECARBOXYLATING]"/>
    <property type="match status" value="1"/>
</dbReference>
<dbReference type="InterPro" id="IPR011829">
    <property type="entry name" value="TTC_DH"/>
</dbReference>
<dbReference type="EC" id="1.1.1.83" evidence="4"/>
<evidence type="ECO:0000256" key="2">
    <source>
        <dbReference type="ARBA" id="ARBA00001946"/>
    </source>
</evidence>
<dbReference type="RefSeq" id="XP_018146095.1">
    <property type="nucleotide sequence ID" value="XM_018291589.1"/>
</dbReference>
<accession>A0A179FUC1</accession>
<evidence type="ECO:0000256" key="5">
    <source>
        <dbReference type="ARBA" id="ARBA00022723"/>
    </source>
</evidence>
<reference evidence="12 13" key="1">
    <citation type="journal article" date="2016" name="PLoS Pathog.">
        <title>Biosynthesis of antibiotic leucinostatins in bio-control fungus Purpureocillium lilacinum and their inhibition on phytophthora revealed by genome mining.</title>
        <authorList>
            <person name="Wang G."/>
            <person name="Liu Z."/>
            <person name="Lin R."/>
            <person name="Li E."/>
            <person name="Mao Z."/>
            <person name="Ling J."/>
            <person name="Yang Y."/>
            <person name="Yin W.B."/>
            <person name="Xie B."/>
        </authorList>
    </citation>
    <scope>NUCLEOTIDE SEQUENCE [LARGE SCALE GENOMIC DNA]</scope>
    <source>
        <strain evidence="12">170</strain>
    </source>
</reference>
<keyword evidence="6" id="KW-0460">Magnesium</keyword>
<evidence type="ECO:0000256" key="10">
    <source>
        <dbReference type="ARBA" id="ARBA00049301"/>
    </source>
</evidence>
<dbReference type="Pfam" id="PF00180">
    <property type="entry name" value="Iso_dh"/>
    <property type="match status" value="1"/>
</dbReference>